<evidence type="ECO:0000313" key="3">
    <source>
        <dbReference type="Proteomes" id="UP000030645"/>
    </source>
</evidence>
<gene>
    <name evidence="2" type="ORF">L484_014396</name>
</gene>
<dbReference type="Proteomes" id="UP000030645">
    <property type="component" value="Unassembled WGS sequence"/>
</dbReference>
<feature type="compositionally biased region" description="Basic and acidic residues" evidence="1">
    <location>
        <begin position="34"/>
        <end position="60"/>
    </location>
</feature>
<name>W9RYI7_9ROSA</name>
<proteinExistence type="predicted"/>
<organism evidence="2 3">
    <name type="scientific">Morus notabilis</name>
    <dbReference type="NCBI Taxonomy" id="981085"/>
    <lineage>
        <taxon>Eukaryota</taxon>
        <taxon>Viridiplantae</taxon>
        <taxon>Streptophyta</taxon>
        <taxon>Embryophyta</taxon>
        <taxon>Tracheophyta</taxon>
        <taxon>Spermatophyta</taxon>
        <taxon>Magnoliopsida</taxon>
        <taxon>eudicotyledons</taxon>
        <taxon>Gunneridae</taxon>
        <taxon>Pentapetalae</taxon>
        <taxon>rosids</taxon>
        <taxon>fabids</taxon>
        <taxon>Rosales</taxon>
        <taxon>Moraceae</taxon>
        <taxon>Moreae</taxon>
        <taxon>Morus</taxon>
    </lineage>
</organism>
<dbReference type="AlphaFoldDB" id="W9RYI7"/>
<feature type="region of interest" description="Disordered" evidence="1">
    <location>
        <begin position="1"/>
        <end position="122"/>
    </location>
</feature>
<sequence length="122" mass="13288">MITKSKRNTLNTNQMIQTRIPRSSLGARSGAIKLAEDMKSRDEADEAEAHNKHDGRRDLQSRSIVGVESQHVASGTRSTAERGRARSSGGSSRDPTAAHSCVEQPRPAAMWKTTPFGTETNL</sequence>
<protein>
    <submittedName>
        <fullName evidence="2">Uncharacterized protein</fullName>
    </submittedName>
</protein>
<dbReference type="EMBL" id="KE345290">
    <property type="protein sequence ID" value="EXB98554.1"/>
    <property type="molecule type" value="Genomic_DNA"/>
</dbReference>
<evidence type="ECO:0000313" key="2">
    <source>
        <dbReference type="EMBL" id="EXB98554.1"/>
    </source>
</evidence>
<accession>W9RYI7</accession>
<evidence type="ECO:0000256" key="1">
    <source>
        <dbReference type="SAM" id="MobiDB-lite"/>
    </source>
</evidence>
<feature type="compositionally biased region" description="Polar residues" evidence="1">
    <location>
        <begin position="8"/>
        <end position="21"/>
    </location>
</feature>
<keyword evidence="3" id="KW-1185">Reference proteome</keyword>
<reference evidence="3" key="1">
    <citation type="submission" date="2013-01" db="EMBL/GenBank/DDBJ databases">
        <title>Draft Genome Sequence of a Mulberry Tree, Morus notabilis C.K. Schneid.</title>
        <authorList>
            <person name="He N."/>
            <person name="Zhao S."/>
        </authorList>
    </citation>
    <scope>NUCLEOTIDE SEQUENCE</scope>
</reference>